<dbReference type="SUPFAM" id="SSF52540">
    <property type="entry name" value="P-loop containing nucleoside triphosphate hydrolases"/>
    <property type="match status" value="1"/>
</dbReference>
<dbReference type="OrthoDB" id="5957327at2759"/>
<dbReference type="AlphaFoldDB" id="A0A9P8VDB5"/>
<dbReference type="PANTHER" id="PTHR46239:SF1">
    <property type="entry name" value="DNA REPAIR PROTEIN RAD51 HOMOLOG 3"/>
    <property type="match status" value="1"/>
</dbReference>
<name>A0A9P8VDB5_9PEZI</name>
<dbReference type="PANTHER" id="PTHR46239">
    <property type="entry name" value="DNA REPAIR PROTEIN RAD51 HOMOLOG 3 RAD51C"/>
    <property type="match status" value="1"/>
</dbReference>
<organism evidence="9 10">
    <name type="scientific">Plectosphaerella plurivora</name>
    <dbReference type="NCBI Taxonomy" id="936078"/>
    <lineage>
        <taxon>Eukaryota</taxon>
        <taxon>Fungi</taxon>
        <taxon>Dikarya</taxon>
        <taxon>Ascomycota</taxon>
        <taxon>Pezizomycotina</taxon>
        <taxon>Sordariomycetes</taxon>
        <taxon>Hypocreomycetidae</taxon>
        <taxon>Glomerellales</taxon>
        <taxon>Plectosphaerellaceae</taxon>
        <taxon>Plectosphaerella</taxon>
    </lineage>
</organism>
<dbReference type="GO" id="GO:0140664">
    <property type="term" value="F:ATP-dependent DNA damage sensor activity"/>
    <property type="evidence" value="ECO:0007669"/>
    <property type="project" value="InterPro"/>
</dbReference>
<dbReference type="GO" id="GO:0007131">
    <property type="term" value="P:reciprocal meiotic recombination"/>
    <property type="evidence" value="ECO:0007669"/>
    <property type="project" value="TreeGrafter"/>
</dbReference>
<evidence type="ECO:0000256" key="5">
    <source>
        <dbReference type="ARBA" id="ARBA00023204"/>
    </source>
</evidence>
<dbReference type="GO" id="GO:0005657">
    <property type="term" value="C:replication fork"/>
    <property type="evidence" value="ECO:0007669"/>
    <property type="project" value="TreeGrafter"/>
</dbReference>
<dbReference type="GO" id="GO:0008821">
    <property type="term" value="F:crossover junction DNA endonuclease activity"/>
    <property type="evidence" value="ECO:0007669"/>
    <property type="project" value="TreeGrafter"/>
</dbReference>
<evidence type="ECO:0000256" key="6">
    <source>
        <dbReference type="ARBA" id="ARBA00023242"/>
    </source>
</evidence>
<evidence type="ECO:0000313" key="9">
    <source>
        <dbReference type="EMBL" id="KAH6687709.1"/>
    </source>
</evidence>
<accession>A0A9P8VDB5</accession>
<keyword evidence="6" id="KW-0539">Nucleus</keyword>
<keyword evidence="4" id="KW-0067">ATP-binding</keyword>
<evidence type="ECO:0000256" key="4">
    <source>
        <dbReference type="ARBA" id="ARBA00022840"/>
    </source>
</evidence>
<dbReference type="GO" id="GO:0000400">
    <property type="term" value="F:four-way junction DNA binding"/>
    <property type="evidence" value="ECO:0007669"/>
    <property type="project" value="TreeGrafter"/>
</dbReference>
<dbReference type="GO" id="GO:0005524">
    <property type="term" value="F:ATP binding"/>
    <property type="evidence" value="ECO:0007669"/>
    <property type="project" value="UniProtKB-KW"/>
</dbReference>
<evidence type="ECO:0000256" key="7">
    <source>
        <dbReference type="SAM" id="MobiDB-lite"/>
    </source>
</evidence>
<keyword evidence="5" id="KW-0234">DNA repair</keyword>
<evidence type="ECO:0000313" key="10">
    <source>
        <dbReference type="Proteomes" id="UP000770015"/>
    </source>
</evidence>
<feature type="compositionally biased region" description="Polar residues" evidence="7">
    <location>
        <begin position="409"/>
        <end position="422"/>
    </location>
</feature>
<proteinExistence type="predicted"/>
<protein>
    <submittedName>
        <fullName evidence="9">P-loop containing nucleoside triphosphate hydrolase protein</fullName>
    </submittedName>
</protein>
<dbReference type="InterPro" id="IPR052093">
    <property type="entry name" value="HR_Repair_Mediator"/>
</dbReference>
<reference evidence="9" key="1">
    <citation type="journal article" date="2021" name="Nat. Commun.">
        <title>Genetic determinants of endophytism in the Arabidopsis root mycobiome.</title>
        <authorList>
            <person name="Mesny F."/>
            <person name="Miyauchi S."/>
            <person name="Thiergart T."/>
            <person name="Pickel B."/>
            <person name="Atanasova L."/>
            <person name="Karlsson M."/>
            <person name="Huettel B."/>
            <person name="Barry K.W."/>
            <person name="Haridas S."/>
            <person name="Chen C."/>
            <person name="Bauer D."/>
            <person name="Andreopoulos W."/>
            <person name="Pangilinan J."/>
            <person name="LaButti K."/>
            <person name="Riley R."/>
            <person name="Lipzen A."/>
            <person name="Clum A."/>
            <person name="Drula E."/>
            <person name="Henrissat B."/>
            <person name="Kohler A."/>
            <person name="Grigoriev I.V."/>
            <person name="Martin F.M."/>
            <person name="Hacquard S."/>
        </authorList>
    </citation>
    <scope>NUCLEOTIDE SEQUENCE</scope>
    <source>
        <strain evidence="9">MPI-SDFR-AT-0117</strain>
    </source>
</reference>
<dbReference type="GO" id="GO:0000707">
    <property type="term" value="P:meiotic DNA recombinase assembly"/>
    <property type="evidence" value="ECO:0007669"/>
    <property type="project" value="TreeGrafter"/>
</dbReference>
<dbReference type="InterPro" id="IPR027417">
    <property type="entry name" value="P-loop_NTPase"/>
</dbReference>
<keyword evidence="9" id="KW-0378">Hydrolase</keyword>
<keyword evidence="2" id="KW-0547">Nucleotide-binding</keyword>
<feature type="region of interest" description="Disordered" evidence="7">
    <location>
        <begin position="362"/>
        <end position="434"/>
    </location>
</feature>
<dbReference type="CDD" id="cd01393">
    <property type="entry name" value="RecA-like"/>
    <property type="match status" value="1"/>
</dbReference>
<gene>
    <name evidence="9" type="ORF">F5X68DRAFT_190277</name>
</gene>
<dbReference type="EMBL" id="JAGSXJ010000010">
    <property type="protein sequence ID" value="KAH6687709.1"/>
    <property type="molecule type" value="Genomic_DNA"/>
</dbReference>
<dbReference type="GO" id="GO:0033065">
    <property type="term" value="C:Rad51C-XRCC3 complex"/>
    <property type="evidence" value="ECO:0007669"/>
    <property type="project" value="TreeGrafter"/>
</dbReference>
<dbReference type="InterPro" id="IPR020588">
    <property type="entry name" value="RecA_ATP-bd"/>
</dbReference>
<sequence>MEKYHSVHEKDEASFDLSSTHRLPTVSAADALEDLEDGTLRYVSTGLDQLDRYLAQPPLEEALVSERRGGLPRGQITEVWGPPGSGKTAFGIQLVAGALADGHGAVWVDCAYTVCGRRMDAVTQAVSADRGVPKEASSEDVFSERLAHFDCPSIPHLVALLCRPTATSVPSNTAVVVIDSLATLINGAFPKGAENKQQGPPIGKGSGPSAKRLQTLQYLISALQKLAATRNCAVVVLSQCATKLQLDGGATLTPSLSANVWEQGISTRLVLFRDWIWKDQDPSTVWFAGVQKLEGKTGQEAIFSTAAFRVESAGLVEIQHDASQASVIIPAGHKRKVGDAGLEIPDSDEDDEDFGWRLEDDAAAPVPPQTQGSEDLILGVHRYEDDDEDANDDANDETDGGPQDGVGVNGTSTGPVHPSAQSPGGGEGHLENEA</sequence>
<dbReference type="GO" id="GO:0033063">
    <property type="term" value="C:Rad51B-Rad51C-Rad51D-XRCC2 complex"/>
    <property type="evidence" value="ECO:0007669"/>
    <property type="project" value="TreeGrafter"/>
</dbReference>
<feature type="compositionally biased region" description="Acidic residues" evidence="7">
    <location>
        <begin position="385"/>
        <end position="399"/>
    </location>
</feature>
<evidence type="ECO:0000256" key="2">
    <source>
        <dbReference type="ARBA" id="ARBA00022741"/>
    </source>
</evidence>
<keyword evidence="10" id="KW-1185">Reference proteome</keyword>
<evidence type="ECO:0000259" key="8">
    <source>
        <dbReference type="PROSITE" id="PS50162"/>
    </source>
</evidence>
<dbReference type="Proteomes" id="UP000770015">
    <property type="component" value="Unassembled WGS sequence"/>
</dbReference>
<dbReference type="InterPro" id="IPR014774">
    <property type="entry name" value="KaiC-like_dom"/>
</dbReference>
<keyword evidence="3" id="KW-0227">DNA damage</keyword>
<dbReference type="PROSITE" id="PS50162">
    <property type="entry name" value="RECA_2"/>
    <property type="match status" value="1"/>
</dbReference>
<comment type="subcellular location">
    <subcellularLocation>
        <location evidence="1">Nucleus</location>
    </subcellularLocation>
</comment>
<feature type="domain" description="RecA family profile 1" evidence="8">
    <location>
        <begin position="39"/>
        <end position="240"/>
    </location>
</feature>
<evidence type="ECO:0000256" key="1">
    <source>
        <dbReference type="ARBA" id="ARBA00004123"/>
    </source>
</evidence>
<evidence type="ECO:0000256" key="3">
    <source>
        <dbReference type="ARBA" id="ARBA00022763"/>
    </source>
</evidence>
<comment type="caution">
    <text evidence="9">The sequence shown here is derived from an EMBL/GenBank/DDBJ whole genome shotgun (WGS) entry which is preliminary data.</text>
</comment>
<dbReference type="Pfam" id="PF06745">
    <property type="entry name" value="ATPase"/>
    <property type="match status" value="1"/>
</dbReference>
<dbReference type="Gene3D" id="3.40.50.300">
    <property type="entry name" value="P-loop containing nucleotide triphosphate hydrolases"/>
    <property type="match status" value="1"/>
</dbReference>